<evidence type="ECO:0008006" key="3">
    <source>
        <dbReference type="Google" id="ProtNLM"/>
    </source>
</evidence>
<evidence type="ECO:0000313" key="2">
    <source>
        <dbReference type="Proteomes" id="UP000053097"/>
    </source>
</evidence>
<reference evidence="1 2" key="1">
    <citation type="journal article" date="2014" name="Curr. Biol.">
        <title>The genome of the clonal raider ant Cerapachys biroi.</title>
        <authorList>
            <person name="Oxley P.R."/>
            <person name="Ji L."/>
            <person name="Fetter-Pruneda I."/>
            <person name="McKenzie S.K."/>
            <person name="Li C."/>
            <person name="Hu H."/>
            <person name="Zhang G."/>
            <person name="Kronauer D.J."/>
        </authorList>
    </citation>
    <scope>NUCLEOTIDE SEQUENCE [LARGE SCALE GENOMIC DNA]</scope>
</reference>
<keyword evidence="2" id="KW-1185">Reference proteome</keyword>
<dbReference type="AlphaFoldDB" id="A0A026X423"/>
<gene>
    <name evidence="1" type="ORF">X777_01170</name>
</gene>
<sequence length="60" mass="6922">MYEGLLVDQIIPVIQNIVPNNSEQIWFQHDGAPPHFGAGPRRILNRSFPTKVDRKKKEPK</sequence>
<proteinExistence type="predicted"/>
<dbReference type="EMBL" id="KK107016">
    <property type="protein sequence ID" value="EZA62853.1"/>
    <property type="molecule type" value="Genomic_DNA"/>
</dbReference>
<dbReference type="Proteomes" id="UP000053097">
    <property type="component" value="Unassembled WGS sequence"/>
</dbReference>
<accession>A0A026X423</accession>
<evidence type="ECO:0000313" key="1">
    <source>
        <dbReference type="EMBL" id="EZA62853.1"/>
    </source>
</evidence>
<organism evidence="1 2">
    <name type="scientific">Ooceraea biroi</name>
    <name type="common">Clonal raider ant</name>
    <name type="synonym">Cerapachys biroi</name>
    <dbReference type="NCBI Taxonomy" id="2015173"/>
    <lineage>
        <taxon>Eukaryota</taxon>
        <taxon>Metazoa</taxon>
        <taxon>Ecdysozoa</taxon>
        <taxon>Arthropoda</taxon>
        <taxon>Hexapoda</taxon>
        <taxon>Insecta</taxon>
        <taxon>Pterygota</taxon>
        <taxon>Neoptera</taxon>
        <taxon>Endopterygota</taxon>
        <taxon>Hymenoptera</taxon>
        <taxon>Apocrita</taxon>
        <taxon>Aculeata</taxon>
        <taxon>Formicoidea</taxon>
        <taxon>Formicidae</taxon>
        <taxon>Dorylinae</taxon>
        <taxon>Ooceraea</taxon>
    </lineage>
</organism>
<protein>
    <recommendedName>
        <fullName evidence="3">Histone-lysine N-methyltransferase SETMAR</fullName>
    </recommendedName>
</protein>
<name>A0A026X423_OOCBI</name>